<dbReference type="PANTHER" id="PTHR28629:SF4">
    <property type="entry name" value="TRIOKINASE_FMN CYCLASE"/>
    <property type="match status" value="1"/>
</dbReference>
<organism evidence="6 7">
    <name type="scientific">Selenomonas ruminantium</name>
    <dbReference type="NCBI Taxonomy" id="971"/>
    <lineage>
        <taxon>Bacteria</taxon>
        <taxon>Bacillati</taxon>
        <taxon>Bacillota</taxon>
        <taxon>Negativicutes</taxon>
        <taxon>Selenomonadales</taxon>
        <taxon>Selenomonadaceae</taxon>
        <taxon>Selenomonas</taxon>
    </lineage>
</organism>
<evidence type="ECO:0000313" key="7">
    <source>
        <dbReference type="Proteomes" id="UP000182412"/>
    </source>
</evidence>
<dbReference type="Gene3D" id="3.40.50.10440">
    <property type="entry name" value="Dihydroxyacetone kinase, domain 1"/>
    <property type="match status" value="1"/>
</dbReference>
<evidence type="ECO:0000256" key="2">
    <source>
        <dbReference type="ARBA" id="ARBA00022741"/>
    </source>
</evidence>
<dbReference type="PROSITE" id="PS51481">
    <property type="entry name" value="DHAK"/>
    <property type="match status" value="1"/>
</dbReference>
<dbReference type="GO" id="GO:0019563">
    <property type="term" value="P:glycerol catabolic process"/>
    <property type="evidence" value="ECO:0007669"/>
    <property type="project" value="TreeGrafter"/>
</dbReference>
<evidence type="ECO:0000256" key="1">
    <source>
        <dbReference type="ARBA" id="ARBA00022679"/>
    </source>
</evidence>
<keyword evidence="2" id="KW-0547">Nucleotide-binding</keyword>
<dbReference type="InterPro" id="IPR004006">
    <property type="entry name" value="DhaK_dom"/>
</dbReference>
<reference evidence="6 7" key="1">
    <citation type="submission" date="2016-10" db="EMBL/GenBank/DDBJ databases">
        <authorList>
            <person name="de Groot N.N."/>
        </authorList>
    </citation>
    <scope>NUCLEOTIDE SEQUENCE [LARGE SCALE GENOMIC DNA]</scope>
    <source>
        <strain evidence="6 7">S137</strain>
    </source>
</reference>
<dbReference type="Gene3D" id="3.30.1180.20">
    <property type="entry name" value="Dihydroxyacetone kinase, domain 2"/>
    <property type="match status" value="1"/>
</dbReference>
<gene>
    <name evidence="6" type="ORF">SAMN05216366_12148</name>
</gene>
<dbReference type="PANTHER" id="PTHR28629">
    <property type="entry name" value="TRIOKINASE/FMN CYCLASE"/>
    <property type="match status" value="1"/>
</dbReference>
<dbReference type="AlphaFoldDB" id="A0A1H0T6L0"/>
<dbReference type="Proteomes" id="UP000182412">
    <property type="component" value="Unassembled WGS sequence"/>
</dbReference>
<dbReference type="FunFam" id="3.40.50.10440:FF:000001">
    <property type="entry name" value="Dihydroxyacetone kinase, DhaK subunit"/>
    <property type="match status" value="1"/>
</dbReference>
<dbReference type="InterPro" id="IPR050861">
    <property type="entry name" value="Dihydroxyacetone_Kinase"/>
</dbReference>
<dbReference type="EMBL" id="FNJQ01000021">
    <property type="protein sequence ID" value="SDP49106.1"/>
    <property type="molecule type" value="Genomic_DNA"/>
</dbReference>
<dbReference type="SUPFAM" id="SSF82549">
    <property type="entry name" value="DAK1/DegV-like"/>
    <property type="match status" value="1"/>
</dbReference>
<dbReference type="OrthoDB" id="9806345at2"/>
<evidence type="ECO:0000256" key="3">
    <source>
        <dbReference type="ARBA" id="ARBA00022777"/>
    </source>
</evidence>
<proteinExistence type="predicted"/>
<keyword evidence="1" id="KW-0808">Transferase</keyword>
<keyword evidence="4" id="KW-0067">ATP-binding</keyword>
<evidence type="ECO:0000256" key="4">
    <source>
        <dbReference type="ARBA" id="ARBA00022840"/>
    </source>
</evidence>
<feature type="domain" description="DhaK" evidence="5">
    <location>
        <begin position="7"/>
        <end position="326"/>
    </location>
</feature>
<dbReference type="GO" id="GO:0004371">
    <property type="term" value="F:glycerone kinase activity"/>
    <property type="evidence" value="ECO:0007669"/>
    <property type="project" value="InterPro"/>
</dbReference>
<dbReference type="FunFam" id="3.30.1180.20:FF:000001">
    <property type="entry name" value="Dihydroxyacetone kinase 1"/>
    <property type="match status" value="1"/>
</dbReference>
<evidence type="ECO:0000259" key="5">
    <source>
        <dbReference type="PROSITE" id="PS51481"/>
    </source>
</evidence>
<name>A0A1H0T6L0_SELRU</name>
<dbReference type="Pfam" id="PF02733">
    <property type="entry name" value="Dak1"/>
    <property type="match status" value="1"/>
</dbReference>
<dbReference type="RefSeq" id="WP_074572745.1">
    <property type="nucleotide sequence ID" value="NZ_FNJQ01000021.1"/>
</dbReference>
<dbReference type="GO" id="GO:0005829">
    <property type="term" value="C:cytosol"/>
    <property type="evidence" value="ECO:0007669"/>
    <property type="project" value="TreeGrafter"/>
</dbReference>
<sequence length="328" mass="35564">MKKFINEPENLEAEVARGMALAKPGILRQLPDCNVMVRQKLKTDRVALVFGCGCGHEPAPSGYVGYGMLDAAIPGKIFSSPTPDMILKGIREVQTEAGVLCIIVNYTGDVLNFRMAMELAQMEGIAVDSVVIADDVATQKNKSVGRRGLAGVVLILKIAGAEAEMGTDLYGVKKVAEWAACGLRTVGVACRPCVIPADGEPSFELGEREMEIGMGLHGEPGVVRCEMMNARETARQMLELILLDCNYENSEVVVLINGLGGTPLMELYVINEFVHEYLAEQGIVIYDTMIGNYMTSMEMGGFSISLMRLDPHLKALYDAVAATPVIRR</sequence>
<evidence type="ECO:0000313" key="6">
    <source>
        <dbReference type="EMBL" id="SDP49106.1"/>
    </source>
</evidence>
<dbReference type="GO" id="GO:0005524">
    <property type="term" value="F:ATP binding"/>
    <property type="evidence" value="ECO:0007669"/>
    <property type="project" value="UniProtKB-KW"/>
</dbReference>
<keyword evidence="3 6" id="KW-0418">Kinase</keyword>
<accession>A0A1H0T6L0</accession>
<protein>
    <submittedName>
        <fullName evidence="6">Dihydroxyacetone kinase, N-terminal domain</fullName>
    </submittedName>
</protein>